<reference evidence="1 2" key="1">
    <citation type="submission" date="2021-08" db="EMBL/GenBank/DDBJ databases">
        <title>Complete genome sequence of Leptospira kobayashii strain E30.</title>
        <authorList>
            <person name="Nakao R."/>
            <person name="Nakamura S."/>
            <person name="Masuzawa T."/>
            <person name="Koizumi N."/>
        </authorList>
    </citation>
    <scope>NUCLEOTIDE SEQUENCE [LARGE SCALE GENOMIC DNA]</scope>
    <source>
        <strain evidence="1 2">E30</strain>
    </source>
</reference>
<keyword evidence="2" id="KW-1185">Reference proteome</keyword>
<gene>
    <name evidence="1" type="ORF">LPTSP3_g05180</name>
</gene>
<dbReference type="SUPFAM" id="SSF52833">
    <property type="entry name" value="Thioredoxin-like"/>
    <property type="match status" value="1"/>
</dbReference>
<accession>A0ABN6K9T8</accession>
<dbReference type="Proteomes" id="UP000245263">
    <property type="component" value="Chromosome 1"/>
</dbReference>
<protein>
    <recommendedName>
        <fullName evidence="3">SCO1/SenC</fullName>
    </recommendedName>
</protein>
<evidence type="ECO:0000313" key="2">
    <source>
        <dbReference type="Proteomes" id="UP000245263"/>
    </source>
</evidence>
<sequence length="144" mass="16611">MKEGIEIPNRIGEKVRITEEDDFSTLVFSGFLDCQTVCATSLPWLEKIVSETQPNKVKVIFLDLSETENPSGLATFSTRFPHIQRVKPDAKERHSVLEKLRLVRSNTNHHSSRLFIHRAGSSEAEWVDRVDSRFYTNWPKLRAN</sequence>
<name>A0ABN6K9T8_9LEPT</name>
<dbReference type="Gene3D" id="3.40.30.10">
    <property type="entry name" value="Glutaredoxin"/>
    <property type="match status" value="1"/>
</dbReference>
<dbReference type="EMBL" id="AP025028">
    <property type="protein sequence ID" value="BDA77588.1"/>
    <property type="molecule type" value="Genomic_DNA"/>
</dbReference>
<dbReference type="InterPro" id="IPR036249">
    <property type="entry name" value="Thioredoxin-like_sf"/>
</dbReference>
<evidence type="ECO:0000313" key="1">
    <source>
        <dbReference type="EMBL" id="BDA77588.1"/>
    </source>
</evidence>
<proteinExistence type="predicted"/>
<organism evidence="1 2">
    <name type="scientific">Leptospira kobayashii</name>
    <dbReference type="NCBI Taxonomy" id="1917830"/>
    <lineage>
        <taxon>Bacteria</taxon>
        <taxon>Pseudomonadati</taxon>
        <taxon>Spirochaetota</taxon>
        <taxon>Spirochaetia</taxon>
        <taxon>Leptospirales</taxon>
        <taxon>Leptospiraceae</taxon>
        <taxon>Leptospira</taxon>
    </lineage>
</organism>
<evidence type="ECO:0008006" key="3">
    <source>
        <dbReference type="Google" id="ProtNLM"/>
    </source>
</evidence>